<dbReference type="GO" id="GO:0006935">
    <property type="term" value="P:chemotaxis"/>
    <property type="evidence" value="ECO:0007669"/>
    <property type="project" value="UniProtKB-KW"/>
</dbReference>
<dbReference type="AlphaFoldDB" id="A0A069R9V8"/>
<name>A0A069R9V8_PEPLI</name>
<keyword evidence="15" id="KW-1185">Reference proteome</keyword>
<proteinExistence type="inferred from homology"/>
<dbReference type="InterPro" id="IPR004089">
    <property type="entry name" value="MCPsignal_dom"/>
</dbReference>
<dbReference type="PANTHER" id="PTHR32089">
    <property type="entry name" value="METHYL-ACCEPTING CHEMOTAXIS PROTEIN MCPB"/>
    <property type="match status" value="1"/>
</dbReference>
<organism evidence="13 15">
    <name type="scientific">Peptoclostridium litorale DSM 5388</name>
    <dbReference type="NCBI Taxonomy" id="1121324"/>
    <lineage>
        <taxon>Bacteria</taxon>
        <taxon>Bacillati</taxon>
        <taxon>Bacillota</taxon>
        <taxon>Clostridia</taxon>
        <taxon>Peptostreptococcales</taxon>
        <taxon>Peptoclostridiaceae</taxon>
        <taxon>Peptoclostridium</taxon>
    </lineage>
</organism>
<evidence type="ECO:0000256" key="8">
    <source>
        <dbReference type="ARBA" id="ARBA00029447"/>
    </source>
</evidence>
<evidence type="ECO:0000256" key="5">
    <source>
        <dbReference type="ARBA" id="ARBA00022989"/>
    </source>
</evidence>
<dbReference type="OrthoDB" id="9814363at2"/>
<keyword evidence="7 9" id="KW-0807">Transducer</keyword>
<comment type="caution">
    <text evidence="13">The sequence shown here is derived from an EMBL/GenBank/DDBJ whole genome shotgun (WGS) entry which is preliminary data.</text>
</comment>
<dbReference type="Pfam" id="PF00015">
    <property type="entry name" value="MCPsignal"/>
    <property type="match status" value="1"/>
</dbReference>
<evidence type="ECO:0000256" key="4">
    <source>
        <dbReference type="ARBA" id="ARBA00022692"/>
    </source>
</evidence>
<dbReference type="PROSITE" id="PS50111">
    <property type="entry name" value="CHEMOTAXIS_TRANSDUC_2"/>
    <property type="match status" value="1"/>
</dbReference>
<dbReference type="GO" id="GO:0007165">
    <property type="term" value="P:signal transduction"/>
    <property type="evidence" value="ECO:0007669"/>
    <property type="project" value="UniProtKB-KW"/>
</dbReference>
<evidence type="ECO:0000256" key="3">
    <source>
        <dbReference type="ARBA" id="ARBA00022500"/>
    </source>
</evidence>
<dbReference type="STRING" id="1121324.CLIT_10c00080"/>
<dbReference type="EMBL" id="JJMM01000010">
    <property type="protein sequence ID" value="KDR95281.1"/>
    <property type="molecule type" value="Genomic_DNA"/>
</dbReference>
<dbReference type="PANTHER" id="PTHR32089:SF114">
    <property type="entry name" value="METHYL-ACCEPTING CHEMOTAXIS PROTEIN MCPB"/>
    <property type="match status" value="1"/>
</dbReference>
<accession>A0A069R9V8</accession>
<dbReference type="GO" id="GO:0005886">
    <property type="term" value="C:plasma membrane"/>
    <property type="evidence" value="ECO:0007669"/>
    <property type="project" value="UniProtKB-SubCell"/>
</dbReference>
<feature type="domain" description="Methyl-accepting transducer" evidence="11">
    <location>
        <begin position="469"/>
        <end position="705"/>
    </location>
</feature>
<evidence type="ECO:0000256" key="2">
    <source>
        <dbReference type="ARBA" id="ARBA00022475"/>
    </source>
</evidence>
<dbReference type="InterPro" id="IPR033479">
    <property type="entry name" value="dCache_1"/>
</dbReference>
<evidence type="ECO:0000256" key="9">
    <source>
        <dbReference type="PROSITE-ProRule" id="PRU00284"/>
    </source>
</evidence>
<keyword evidence="6 10" id="KW-0472">Membrane</keyword>
<dbReference type="Gene3D" id="1.10.287.950">
    <property type="entry name" value="Methyl-accepting chemotaxis protein"/>
    <property type="match status" value="1"/>
</dbReference>
<dbReference type="eggNOG" id="COG0840">
    <property type="taxonomic scope" value="Bacteria"/>
</dbReference>
<dbReference type="PROSITE" id="PS50885">
    <property type="entry name" value="HAMP"/>
    <property type="match status" value="1"/>
</dbReference>
<dbReference type="Pfam" id="PF02743">
    <property type="entry name" value="dCache_1"/>
    <property type="match status" value="1"/>
</dbReference>
<feature type="domain" description="HAMP" evidence="12">
    <location>
        <begin position="398"/>
        <end position="450"/>
    </location>
</feature>
<dbReference type="InterPro" id="IPR003660">
    <property type="entry name" value="HAMP_dom"/>
</dbReference>
<dbReference type="RefSeq" id="WP_038263337.1">
    <property type="nucleotide sequence ID" value="NZ_FSRH01000004.1"/>
</dbReference>
<keyword evidence="2" id="KW-1003">Cell membrane</keyword>
<dbReference type="CDD" id="cd06225">
    <property type="entry name" value="HAMP"/>
    <property type="match status" value="1"/>
</dbReference>
<evidence type="ECO:0000259" key="11">
    <source>
        <dbReference type="PROSITE" id="PS50111"/>
    </source>
</evidence>
<dbReference type="SUPFAM" id="SSF58104">
    <property type="entry name" value="Methyl-accepting chemotaxis protein (MCP) signaling domain"/>
    <property type="match status" value="1"/>
</dbReference>
<dbReference type="SMART" id="SM00283">
    <property type="entry name" value="MA"/>
    <property type="match status" value="1"/>
</dbReference>
<keyword evidence="3" id="KW-0145">Chemotaxis</keyword>
<evidence type="ECO:0000313" key="15">
    <source>
        <dbReference type="Proteomes" id="UP000027946"/>
    </source>
</evidence>
<keyword evidence="5 10" id="KW-1133">Transmembrane helix</keyword>
<evidence type="ECO:0000256" key="6">
    <source>
        <dbReference type="ARBA" id="ARBA00023136"/>
    </source>
</evidence>
<gene>
    <name evidence="13" type="primary">mcpC2</name>
    <name evidence="14" type="synonym">mcpC1</name>
    <name evidence="14" type="ORF">CLIT_10c00080</name>
    <name evidence="13" type="ORF">CLIT_23c01260</name>
</gene>
<evidence type="ECO:0000313" key="13">
    <source>
        <dbReference type="EMBL" id="KDR93854.1"/>
    </source>
</evidence>
<feature type="transmembrane region" description="Helical" evidence="10">
    <location>
        <begin position="88"/>
        <end position="109"/>
    </location>
</feature>
<protein>
    <submittedName>
        <fullName evidence="13">Methyl-accepting chemotaxis protein McpC</fullName>
    </submittedName>
</protein>
<reference evidence="13 15" key="1">
    <citation type="submission" date="2014-03" db="EMBL/GenBank/DDBJ databases">
        <title>Genome sequence of Clostridium litorale W6, DSM 5388.</title>
        <authorList>
            <person name="Poehlein A."/>
            <person name="Jagirdar A."/>
            <person name="Khonsari B."/>
            <person name="Chibani C.M."/>
            <person name="Gutierrez Gutierrez D.A."/>
            <person name="Davydova E."/>
            <person name="Alghaithi H.S."/>
            <person name="Nair K.P."/>
            <person name="Dhamotharan K."/>
            <person name="Chandran L."/>
            <person name="G W."/>
            <person name="Daniel R."/>
        </authorList>
    </citation>
    <scope>NUCLEOTIDE SEQUENCE [LARGE SCALE GENOMIC DNA]</scope>
    <source>
        <strain evidence="13 15">W6</strain>
    </source>
</reference>
<dbReference type="Proteomes" id="UP000027946">
    <property type="component" value="Unassembled WGS sequence"/>
</dbReference>
<comment type="similarity">
    <text evidence="8">Belongs to the methyl-accepting chemotaxis (MCP) protein family.</text>
</comment>
<dbReference type="EMBL" id="JJMM01000026">
    <property type="protein sequence ID" value="KDR93854.1"/>
    <property type="molecule type" value="Genomic_DNA"/>
</dbReference>
<dbReference type="SMART" id="SM00304">
    <property type="entry name" value="HAMP"/>
    <property type="match status" value="1"/>
</dbReference>
<keyword evidence="4 10" id="KW-0812">Transmembrane</keyword>
<evidence type="ECO:0000259" key="12">
    <source>
        <dbReference type="PROSITE" id="PS50885"/>
    </source>
</evidence>
<feature type="transmembrane region" description="Helical" evidence="10">
    <location>
        <begin position="377"/>
        <end position="396"/>
    </location>
</feature>
<dbReference type="CDD" id="cd12912">
    <property type="entry name" value="PDC2_MCP_like"/>
    <property type="match status" value="1"/>
</dbReference>
<evidence type="ECO:0000313" key="14">
    <source>
        <dbReference type="EMBL" id="KDR95281.1"/>
    </source>
</evidence>
<evidence type="ECO:0000256" key="1">
    <source>
        <dbReference type="ARBA" id="ARBA00004651"/>
    </source>
</evidence>
<evidence type="ECO:0000256" key="7">
    <source>
        <dbReference type="ARBA" id="ARBA00023224"/>
    </source>
</evidence>
<sequence length="755" mass="83511">MRGIRGKLKLEKITSHIKCNSTNIKMVARTTVSRLKIKDKKEISNLFSGLKNIKSTDTKKAVKQGLLLALKNFRRIFNSPEISLRFQLLLVMVMLSVIPVMVMGGFTYFKVQGQINSVQEEMLYAKSREVKTSLDLMIQNSQTVMQGIEAQPDLALLMEDVNSDLKIDDRIRLNKISFSLQNAVKSSRGLYETILITDIKGNVISGGAKHNEQYMGKNFSDEKYFESIENGDEFVIGKPFISEATGTTIIPAAKPISTLAQKLGVMIIMYDLEKFTQPIGDISVGSTGFIYILDEDGNTLYNKDIKNGNEYASSRLIKNSIEKLGDENSDAAGFGFHTIGGIKNAAAFEKLQNAPWLVVANIKKSEFESGMYAVRNFIFILTAFIVVICMASAFKFSKNIETPIKSIVQLMNKVAKGDLNVNADFAVNKEIKGLNDVFNLMVKELKMLIENISTASESMNRASGYIGEISGNACEFTDDMACVVEQVYIGASNQTTELENASGELLDLDGLITHTNGHIENMMKTSAQTDQLIGSGVRHMDIMEEKSNTAYSCSMEVESEMKSLVDQIDRIQEIVATIAMISQKTNLLALNASIEAARAGEAGRGFSVVAGEIRKLAEMVKCESDTIKEITEGIRVKTHSMARISSENGMAIKLQREAVKDTKIAFDDILKSIMCMIEDINRVEGNISRINAMKDGIINSVSQISQIAQSAAAMSESANEKSKIQFKIMEDMKKESDDLDGLSQNLKESIRIFVY</sequence>
<dbReference type="CDD" id="cd12914">
    <property type="entry name" value="PDC1_DGC_like"/>
    <property type="match status" value="1"/>
</dbReference>
<dbReference type="SUPFAM" id="SSF103190">
    <property type="entry name" value="Sensory domain-like"/>
    <property type="match status" value="1"/>
</dbReference>
<dbReference type="Gene3D" id="6.10.340.10">
    <property type="match status" value="1"/>
</dbReference>
<dbReference type="Pfam" id="PF00672">
    <property type="entry name" value="HAMP"/>
    <property type="match status" value="1"/>
</dbReference>
<dbReference type="Gene3D" id="3.30.450.20">
    <property type="entry name" value="PAS domain"/>
    <property type="match status" value="1"/>
</dbReference>
<comment type="subcellular location">
    <subcellularLocation>
        <location evidence="1">Cell membrane</location>
        <topology evidence="1">Multi-pass membrane protein</topology>
    </subcellularLocation>
</comment>
<dbReference type="InterPro" id="IPR029151">
    <property type="entry name" value="Sensor-like_sf"/>
</dbReference>
<evidence type="ECO:0000256" key="10">
    <source>
        <dbReference type="SAM" id="Phobius"/>
    </source>
</evidence>